<evidence type="ECO:0000256" key="5">
    <source>
        <dbReference type="ARBA" id="ARBA00034496"/>
    </source>
</evidence>
<protein>
    <submittedName>
        <fullName evidence="6">Globin</fullName>
    </submittedName>
</protein>
<keyword evidence="3" id="KW-0479">Metal-binding</keyword>
<dbReference type="PANTHER" id="PTHR47366">
    <property type="entry name" value="TWO-ON-TWO HEMOGLOBIN-3"/>
    <property type="match status" value="1"/>
</dbReference>
<dbReference type="InterPro" id="IPR012292">
    <property type="entry name" value="Globin/Proto"/>
</dbReference>
<organism evidence="6 7">
    <name type="scientific">Halopseudomonas phragmitis</name>
    <dbReference type="NCBI Taxonomy" id="1931241"/>
    <lineage>
        <taxon>Bacteria</taxon>
        <taxon>Pseudomonadati</taxon>
        <taxon>Pseudomonadota</taxon>
        <taxon>Gammaproteobacteria</taxon>
        <taxon>Pseudomonadales</taxon>
        <taxon>Pseudomonadaceae</taxon>
        <taxon>Halopseudomonas</taxon>
    </lineage>
</organism>
<evidence type="ECO:0000256" key="2">
    <source>
        <dbReference type="ARBA" id="ARBA00022617"/>
    </source>
</evidence>
<dbReference type="InterPro" id="IPR044203">
    <property type="entry name" value="GlbO/GLB3-like"/>
</dbReference>
<dbReference type="PANTHER" id="PTHR47366:SF1">
    <property type="entry name" value="TWO-ON-TWO HEMOGLOBIN-3"/>
    <property type="match status" value="1"/>
</dbReference>
<evidence type="ECO:0000313" key="6">
    <source>
        <dbReference type="EMBL" id="AQZ95788.1"/>
    </source>
</evidence>
<dbReference type="InterPro" id="IPR009050">
    <property type="entry name" value="Globin-like_sf"/>
</dbReference>
<dbReference type="AlphaFoldDB" id="A0A1V0B783"/>
<dbReference type="GO" id="GO:0020037">
    <property type="term" value="F:heme binding"/>
    <property type="evidence" value="ECO:0007669"/>
    <property type="project" value="InterPro"/>
</dbReference>
<dbReference type="CDD" id="cd14773">
    <property type="entry name" value="TrHb2_PhHbO-like_O"/>
    <property type="match status" value="1"/>
</dbReference>
<sequence length="145" mass="16850">MNDSNKPRYGQEDASFQAAGGYDGIRQLVDDFYQIMDSLPDATDIRAMHREDLTEARDKLTRFLCGWLGGPRLFLERYGQISIPSFHARWPIGEPERDAWLGCMAQAIDRQPWHPEFKEYLLRQLRVPADRVVQAARARREPDTQ</sequence>
<keyword evidence="7" id="KW-1185">Reference proteome</keyword>
<dbReference type="KEGG" id="ppha:BVH74_13965"/>
<dbReference type="STRING" id="1931241.BVH74_13965"/>
<reference evidence="6 7" key="1">
    <citation type="submission" date="2017-03" db="EMBL/GenBank/DDBJ databases">
        <title>Complete genome sequence of the novel DNRA strain Pseudomonas sp. S-6-2 isolated from Chinese polluted river sediment. Journal of Biotechnology.</title>
        <authorList>
            <person name="Li J."/>
            <person name="Xiang F."/>
            <person name="Wang L."/>
            <person name="Xi L."/>
            <person name="Liu J."/>
        </authorList>
    </citation>
    <scope>NUCLEOTIDE SEQUENCE [LARGE SCALE GENOMIC DNA]</scope>
    <source>
        <strain evidence="6 7">S-6-2</strain>
    </source>
</reference>
<name>A0A1V0B783_9GAMM</name>
<evidence type="ECO:0000313" key="7">
    <source>
        <dbReference type="Proteomes" id="UP000243488"/>
    </source>
</evidence>
<proteinExistence type="inferred from homology"/>
<dbReference type="SUPFAM" id="SSF46458">
    <property type="entry name" value="Globin-like"/>
    <property type="match status" value="1"/>
</dbReference>
<dbReference type="Gene3D" id="1.10.490.10">
    <property type="entry name" value="Globins"/>
    <property type="match status" value="1"/>
</dbReference>
<dbReference type="Pfam" id="PF01152">
    <property type="entry name" value="Bac_globin"/>
    <property type="match status" value="1"/>
</dbReference>
<keyword evidence="2" id="KW-0349">Heme</keyword>
<evidence type="ECO:0000256" key="1">
    <source>
        <dbReference type="ARBA" id="ARBA00022448"/>
    </source>
</evidence>
<dbReference type="InterPro" id="IPR001486">
    <property type="entry name" value="Hemoglobin_trunc"/>
</dbReference>
<evidence type="ECO:0000256" key="4">
    <source>
        <dbReference type="ARBA" id="ARBA00023004"/>
    </source>
</evidence>
<gene>
    <name evidence="6" type="ORF">BVH74_13965</name>
</gene>
<keyword evidence="1" id="KW-0813">Transport</keyword>
<dbReference type="RefSeq" id="WP_080050666.1">
    <property type="nucleotide sequence ID" value="NZ_CP020100.1"/>
</dbReference>
<dbReference type="GO" id="GO:0046872">
    <property type="term" value="F:metal ion binding"/>
    <property type="evidence" value="ECO:0007669"/>
    <property type="project" value="UniProtKB-KW"/>
</dbReference>
<dbReference type="EMBL" id="CP020100">
    <property type="protein sequence ID" value="AQZ95788.1"/>
    <property type="molecule type" value="Genomic_DNA"/>
</dbReference>
<evidence type="ECO:0000256" key="3">
    <source>
        <dbReference type="ARBA" id="ARBA00022723"/>
    </source>
</evidence>
<dbReference type="GO" id="GO:0019825">
    <property type="term" value="F:oxygen binding"/>
    <property type="evidence" value="ECO:0007669"/>
    <property type="project" value="InterPro"/>
</dbReference>
<keyword evidence="4" id="KW-0408">Iron</keyword>
<comment type="similarity">
    <text evidence="5">Belongs to the truncated hemoglobin family. Group II subfamily.</text>
</comment>
<accession>A0A1V0B783</accession>
<dbReference type="Proteomes" id="UP000243488">
    <property type="component" value="Chromosome"/>
</dbReference>
<dbReference type="GO" id="GO:0005344">
    <property type="term" value="F:oxygen carrier activity"/>
    <property type="evidence" value="ECO:0007669"/>
    <property type="project" value="InterPro"/>
</dbReference>